<accession>A0A0K2VU41</accession>
<dbReference type="EMBL" id="CCND01000010">
    <property type="protein sequence ID" value="CDX53992.1"/>
    <property type="molecule type" value="Genomic_DNA"/>
</dbReference>
<evidence type="ECO:0000256" key="2">
    <source>
        <dbReference type="ARBA" id="ARBA00023125"/>
    </source>
</evidence>
<dbReference type="AlphaFoldDB" id="A0A0K2VU41"/>
<organism evidence="6 7">
    <name type="scientific">Mesorhizobium plurifarium</name>
    <dbReference type="NCBI Taxonomy" id="69974"/>
    <lineage>
        <taxon>Bacteria</taxon>
        <taxon>Pseudomonadati</taxon>
        <taxon>Pseudomonadota</taxon>
        <taxon>Alphaproteobacteria</taxon>
        <taxon>Hyphomicrobiales</taxon>
        <taxon>Phyllobacteriaceae</taxon>
        <taxon>Mesorhizobium</taxon>
    </lineage>
</organism>
<dbReference type="SUPFAM" id="SSF46785">
    <property type="entry name" value="Winged helix' DNA-binding domain"/>
    <property type="match status" value="1"/>
</dbReference>
<evidence type="ECO:0000313" key="7">
    <source>
        <dbReference type="Proteomes" id="UP000182888"/>
    </source>
</evidence>
<dbReference type="PROSITE" id="PS50949">
    <property type="entry name" value="HTH_GNTR"/>
    <property type="match status" value="1"/>
</dbReference>
<keyword evidence="1" id="KW-0805">Transcription regulation</keyword>
<dbReference type="Pfam" id="PF07729">
    <property type="entry name" value="FCD"/>
    <property type="match status" value="1"/>
</dbReference>
<feature type="compositionally biased region" description="Basic residues" evidence="4">
    <location>
        <begin position="247"/>
        <end position="261"/>
    </location>
</feature>
<dbReference type="Gene3D" id="1.20.120.530">
    <property type="entry name" value="GntR ligand-binding domain-like"/>
    <property type="match status" value="1"/>
</dbReference>
<dbReference type="Gene3D" id="1.10.10.10">
    <property type="entry name" value="Winged helix-like DNA-binding domain superfamily/Winged helix DNA-binding domain"/>
    <property type="match status" value="1"/>
</dbReference>
<feature type="region of interest" description="Disordered" evidence="4">
    <location>
        <begin position="230"/>
        <end position="261"/>
    </location>
</feature>
<reference evidence="7" key="1">
    <citation type="submission" date="2014-08" db="EMBL/GenBank/DDBJ databases">
        <authorList>
            <person name="Edwards T."/>
        </authorList>
    </citation>
    <scope>NUCLEOTIDE SEQUENCE [LARGE SCALE GENOMIC DNA]</scope>
</reference>
<dbReference type="InterPro" id="IPR011711">
    <property type="entry name" value="GntR_C"/>
</dbReference>
<name>A0A0K2VU41_MESPL</name>
<feature type="domain" description="HTH gntR-type" evidence="5">
    <location>
        <begin position="12"/>
        <end position="80"/>
    </location>
</feature>
<dbReference type="GO" id="GO:0003700">
    <property type="term" value="F:DNA-binding transcription factor activity"/>
    <property type="evidence" value="ECO:0007669"/>
    <property type="project" value="InterPro"/>
</dbReference>
<keyword evidence="2" id="KW-0238">DNA-binding</keyword>
<dbReference type="PRINTS" id="PR00035">
    <property type="entry name" value="HTHGNTR"/>
</dbReference>
<dbReference type="InterPro" id="IPR036388">
    <property type="entry name" value="WH-like_DNA-bd_sf"/>
</dbReference>
<keyword evidence="3" id="KW-0804">Transcription</keyword>
<dbReference type="Proteomes" id="UP000182888">
    <property type="component" value="Unassembled WGS sequence"/>
</dbReference>
<sequence length="261" mass="28188">MTLKLDKVNRGPHLSTLVASSISREIAQGRLKPGDQLPTEQALATTFGVSRNVVREAIARLRSEGRIWSQQGRGAFVADATNATVLTIDYETLQRADSFRNLFELRGMLEVQIAALAATRRSDADIEAMERALDGMRTAPYGSVAWLKNDLGFHRAVAEATRNPYMGQFLIFVSERVRESILAAGNQQKSDDMARTTLGEHERILTAIKAGDAKAASAAMTRHLAGAASRVGLPGGDAEAKPASPARHSRLRKAVRGRAAG</sequence>
<dbReference type="InterPro" id="IPR000524">
    <property type="entry name" value="Tscrpt_reg_HTH_GntR"/>
</dbReference>
<dbReference type="GO" id="GO:0003677">
    <property type="term" value="F:DNA binding"/>
    <property type="evidence" value="ECO:0007669"/>
    <property type="project" value="UniProtKB-KW"/>
</dbReference>
<evidence type="ECO:0000256" key="1">
    <source>
        <dbReference type="ARBA" id="ARBA00023015"/>
    </source>
</evidence>
<dbReference type="SMART" id="SM00345">
    <property type="entry name" value="HTH_GNTR"/>
    <property type="match status" value="1"/>
</dbReference>
<dbReference type="Pfam" id="PF00392">
    <property type="entry name" value="GntR"/>
    <property type="match status" value="1"/>
</dbReference>
<dbReference type="CDD" id="cd07377">
    <property type="entry name" value="WHTH_GntR"/>
    <property type="match status" value="1"/>
</dbReference>
<protein>
    <submittedName>
        <fullName evidence="6">GntR family transcriptional regulator</fullName>
    </submittedName>
</protein>
<dbReference type="SMART" id="SM00895">
    <property type="entry name" value="FCD"/>
    <property type="match status" value="1"/>
</dbReference>
<dbReference type="PANTHER" id="PTHR43537:SF5">
    <property type="entry name" value="UXU OPERON TRANSCRIPTIONAL REGULATOR"/>
    <property type="match status" value="1"/>
</dbReference>
<dbReference type="SUPFAM" id="SSF48008">
    <property type="entry name" value="GntR ligand-binding domain-like"/>
    <property type="match status" value="1"/>
</dbReference>
<dbReference type="InterPro" id="IPR008920">
    <property type="entry name" value="TF_FadR/GntR_C"/>
</dbReference>
<evidence type="ECO:0000313" key="6">
    <source>
        <dbReference type="EMBL" id="CDX53992.1"/>
    </source>
</evidence>
<dbReference type="InterPro" id="IPR036390">
    <property type="entry name" value="WH_DNA-bd_sf"/>
</dbReference>
<evidence type="ECO:0000256" key="4">
    <source>
        <dbReference type="SAM" id="MobiDB-lite"/>
    </source>
</evidence>
<evidence type="ECO:0000256" key="3">
    <source>
        <dbReference type="ARBA" id="ARBA00023163"/>
    </source>
</evidence>
<gene>
    <name evidence="6" type="ORF">MPL1032_180277</name>
</gene>
<evidence type="ECO:0000259" key="5">
    <source>
        <dbReference type="PROSITE" id="PS50949"/>
    </source>
</evidence>
<dbReference type="PANTHER" id="PTHR43537">
    <property type="entry name" value="TRANSCRIPTIONAL REGULATOR, GNTR FAMILY"/>
    <property type="match status" value="1"/>
</dbReference>
<proteinExistence type="predicted"/>